<dbReference type="Pfam" id="PF21778">
    <property type="entry name" value="DUF6873"/>
    <property type="match status" value="1"/>
</dbReference>
<dbReference type="OrthoDB" id="1753686at2"/>
<evidence type="ECO:0000259" key="1">
    <source>
        <dbReference type="Pfam" id="PF21778"/>
    </source>
</evidence>
<reference evidence="2 3" key="1">
    <citation type="submission" date="2016-11" db="EMBL/GenBank/DDBJ databases">
        <authorList>
            <person name="Jaros S."/>
            <person name="Januszkiewicz K."/>
            <person name="Wedrychowicz H."/>
        </authorList>
    </citation>
    <scope>NUCLEOTIDE SEQUENCE [LARGE SCALE GENOMIC DNA]</scope>
    <source>
        <strain evidence="2 3">DSM 3089</strain>
    </source>
</reference>
<protein>
    <recommendedName>
        <fullName evidence="1">DUF6873 domain-containing protein</fullName>
    </recommendedName>
</protein>
<keyword evidence="3" id="KW-1185">Reference proteome</keyword>
<dbReference type="RefSeq" id="WP_072831250.1">
    <property type="nucleotide sequence ID" value="NZ_FQXP01000005.1"/>
</dbReference>
<dbReference type="EMBL" id="FQXP01000005">
    <property type="protein sequence ID" value="SHH78047.1"/>
    <property type="molecule type" value="Genomic_DNA"/>
</dbReference>
<dbReference type="InterPro" id="IPR049238">
    <property type="entry name" value="DUF6873"/>
</dbReference>
<feature type="domain" description="DUF6873" evidence="1">
    <location>
        <begin position="5"/>
        <end position="231"/>
    </location>
</feature>
<organism evidence="2 3">
    <name type="scientific">Clostridium collagenovorans DSM 3089</name>
    <dbReference type="NCBI Taxonomy" id="1121306"/>
    <lineage>
        <taxon>Bacteria</taxon>
        <taxon>Bacillati</taxon>
        <taxon>Bacillota</taxon>
        <taxon>Clostridia</taxon>
        <taxon>Eubacteriales</taxon>
        <taxon>Clostridiaceae</taxon>
        <taxon>Clostridium</taxon>
    </lineage>
</organism>
<dbReference type="AlphaFoldDB" id="A0A1M5VS56"/>
<accession>A0A1M5VS56</accession>
<evidence type="ECO:0000313" key="3">
    <source>
        <dbReference type="Proteomes" id="UP000184526"/>
    </source>
</evidence>
<sequence length="233" mass="26396">MKTLIVDYRISELEKFTLNSLGYNLLSCPKNSNLYKAIDGHPDILLHPISENKEIIVHKDISCDFIRTLQNLNYKVLKTNNSLSDAYPKDIILNALNLKNIFLHKLDCTDPSLLEKVYNKKLLNTKQGYTKCSTAIVKSTAIMTSDVSIAKLLYAENIDVLLLPPKHIKLPHLDYGFIGGTCGLIDENLLAFFGDLECYPFKYEVKSFLKKHKVDYLSLGEGPLTDRGSIFHI</sequence>
<dbReference type="Proteomes" id="UP000184526">
    <property type="component" value="Unassembled WGS sequence"/>
</dbReference>
<evidence type="ECO:0000313" key="2">
    <source>
        <dbReference type="EMBL" id="SHH78047.1"/>
    </source>
</evidence>
<dbReference type="STRING" id="1121306.SAMN02745196_01325"/>
<proteinExistence type="predicted"/>
<gene>
    <name evidence="2" type="ORF">SAMN02745196_01325</name>
</gene>
<name>A0A1M5VS56_9CLOT</name>